<dbReference type="EMBL" id="HBGF01032364">
    <property type="protein sequence ID" value="CAD9129428.1"/>
    <property type="molecule type" value="Transcribed_RNA"/>
</dbReference>
<dbReference type="Gene3D" id="1.25.40.20">
    <property type="entry name" value="Ankyrin repeat-containing domain"/>
    <property type="match status" value="1"/>
</dbReference>
<evidence type="ECO:0000256" key="3">
    <source>
        <dbReference type="PROSITE-ProRule" id="PRU00023"/>
    </source>
</evidence>
<dbReference type="AlphaFoldDB" id="A0A7S1MER3"/>
<feature type="repeat" description="ANK" evidence="3">
    <location>
        <begin position="74"/>
        <end position="106"/>
    </location>
</feature>
<gene>
    <name evidence="4" type="ORF">NDES1114_LOCUS21630</name>
</gene>
<organism evidence="4">
    <name type="scientific">Neobodo designis</name>
    <name type="common">Flagellated protozoan</name>
    <name type="synonym">Bodo designis</name>
    <dbReference type="NCBI Taxonomy" id="312471"/>
    <lineage>
        <taxon>Eukaryota</taxon>
        <taxon>Discoba</taxon>
        <taxon>Euglenozoa</taxon>
        <taxon>Kinetoplastea</taxon>
        <taxon>Metakinetoplastina</taxon>
        <taxon>Neobodonida</taxon>
        <taxon>Neobodo</taxon>
    </lineage>
</organism>
<dbReference type="PROSITE" id="PS50088">
    <property type="entry name" value="ANK_REPEAT"/>
    <property type="match status" value="1"/>
</dbReference>
<sequence>MAYPSQLQRRHTAPDQLYAETEDGAKVATKDIFHAAIEGDVEAIRANLDLGVDVNAMGQPSAIWGPRFEKSGHFAASPLHYAVSYGREEAVALLLSRGARTDQRSASGHTPKDYARRRNYMGILHQLEQAILRGAPVA</sequence>
<dbReference type="SUPFAM" id="SSF48403">
    <property type="entry name" value="Ankyrin repeat"/>
    <property type="match status" value="1"/>
</dbReference>
<evidence type="ECO:0000256" key="1">
    <source>
        <dbReference type="ARBA" id="ARBA00022737"/>
    </source>
</evidence>
<protein>
    <recommendedName>
        <fullName evidence="5">Ankyrin repeat protein</fullName>
    </recommendedName>
</protein>
<proteinExistence type="predicted"/>
<dbReference type="PANTHER" id="PTHR24171">
    <property type="entry name" value="ANKYRIN REPEAT DOMAIN-CONTAINING PROTEIN 39-RELATED"/>
    <property type="match status" value="1"/>
</dbReference>
<dbReference type="PROSITE" id="PS50297">
    <property type="entry name" value="ANK_REP_REGION"/>
    <property type="match status" value="1"/>
</dbReference>
<dbReference type="InterPro" id="IPR002110">
    <property type="entry name" value="Ankyrin_rpt"/>
</dbReference>
<dbReference type="Pfam" id="PF12796">
    <property type="entry name" value="Ank_2"/>
    <property type="match status" value="1"/>
</dbReference>
<evidence type="ECO:0000313" key="4">
    <source>
        <dbReference type="EMBL" id="CAD9129428.1"/>
    </source>
</evidence>
<reference evidence="4" key="1">
    <citation type="submission" date="2021-01" db="EMBL/GenBank/DDBJ databases">
        <authorList>
            <person name="Corre E."/>
            <person name="Pelletier E."/>
            <person name="Niang G."/>
            <person name="Scheremetjew M."/>
            <person name="Finn R."/>
            <person name="Kale V."/>
            <person name="Holt S."/>
            <person name="Cochrane G."/>
            <person name="Meng A."/>
            <person name="Brown T."/>
            <person name="Cohen L."/>
        </authorList>
    </citation>
    <scope>NUCLEOTIDE SEQUENCE</scope>
    <source>
        <strain evidence="4">CCAP 1951/1</strain>
    </source>
</reference>
<keyword evidence="1" id="KW-0677">Repeat</keyword>
<evidence type="ECO:0008006" key="5">
    <source>
        <dbReference type="Google" id="ProtNLM"/>
    </source>
</evidence>
<name>A0A7S1MER3_NEODS</name>
<keyword evidence="2 3" id="KW-0040">ANK repeat</keyword>
<dbReference type="InterPro" id="IPR036770">
    <property type="entry name" value="Ankyrin_rpt-contain_sf"/>
</dbReference>
<evidence type="ECO:0000256" key="2">
    <source>
        <dbReference type="ARBA" id="ARBA00023043"/>
    </source>
</evidence>
<accession>A0A7S1MER3</accession>